<organism evidence="1 2">
    <name type="scientific">Sanghuangporus baumii</name>
    <name type="common">Phellinus baumii</name>
    <dbReference type="NCBI Taxonomy" id="108892"/>
    <lineage>
        <taxon>Eukaryota</taxon>
        <taxon>Fungi</taxon>
        <taxon>Dikarya</taxon>
        <taxon>Basidiomycota</taxon>
        <taxon>Agaricomycotina</taxon>
        <taxon>Agaricomycetes</taxon>
        <taxon>Hymenochaetales</taxon>
        <taxon>Hymenochaetaceae</taxon>
        <taxon>Sanghuangporus</taxon>
    </lineage>
</organism>
<proteinExistence type="predicted"/>
<dbReference type="EMBL" id="LNZH02000140">
    <property type="protein sequence ID" value="OCB90165.1"/>
    <property type="molecule type" value="Genomic_DNA"/>
</dbReference>
<evidence type="ECO:0000313" key="2">
    <source>
        <dbReference type="Proteomes" id="UP000757232"/>
    </source>
</evidence>
<reference evidence="1" key="1">
    <citation type="submission" date="2016-06" db="EMBL/GenBank/DDBJ databases">
        <title>Draft Genome sequence of the fungus Inonotus baumii.</title>
        <authorList>
            <person name="Zhu H."/>
            <person name="Lin W."/>
        </authorList>
    </citation>
    <scope>NUCLEOTIDE SEQUENCE</scope>
    <source>
        <strain evidence="1">821</strain>
    </source>
</reference>
<protein>
    <recommendedName>
        <fullName evidence="3">Protein kinase domain-containing protein</fullName>
    </recommendedName>
</protein>
<sequence length="614" mass="71747">MAAISNGDDSEKLTIEKDTEGKTGGFLTFTYPQLPEDTDFETYRRTDKDWKKIIQWYNGEKKAMGVENYRSLKERFVLLQWPRDPNGPPMKMTPRGKDTGNGCELWGATLYDFYRVHRIPSCSGLSTISTGSKLSAWMREIGELDWAQNQLKQADMEEEPHQIPVYDIGEYIEVIEEQVWKGKFGKPMDIDRSITETGTQSLYAPSEYPAPWPVRPFSIPTARLQKKFSLSFLPRKLLVHDPWNVLAVTNPETKRMHRYRFSCKWGTQPDIVRTYHLQLTEEASKRQNPQYIGPRPEGYATCPVAHLYITPKRRIGEGHHSFVYQVELELPREMFVKPKMCYQCVLEKYQKKMMAQKLGEDVEMDEEETEVDDLSIQQTYSLFFKNGEPFDENDRNDKRFEVLKYTEFQSIPPFCKHLDRGILAPPSQRVSVTAKLSLPDDHIEDHSRHLRDEAAMYQEFPSHMFEHWNGYNILQPMHDPTPVGAVVPQFYGFYVPDKENEPIKKNEYMSPILLLEHCGVQVDPATLTIDQRQECFSLLRRLHAAGYLHQSIYQRNILLQHGPLQESPFKRSKEHLRFRLIDFGRTEKCKTADAFHQQSSEFTKANKNLQLEYY</sequence>
<dbReference type="AlphaFoldDB" id="A0A9Q5N7W4"/>
<dbReference type="Proteomes" id="UP000757232">
    <property type="component" value="Unassembled WGS sequence"/>
</dbReference>
<keyword evidence="2" id="KW-1185">Reference proteome</keyword>
<name>A0A9Q5N7W4_SANBA</name>
<gene>
    <name evidence="1" type="ORF">A7U60_g2626</name>
</gene>
<accession>A0A9Q5N7W4</accession>
<dbReference type="Pfam" id="PF06293">
    <property type="entry name" value="Kdo"/>
    <property type="match status" value="1"/>
</dbReference>
<comment type="caution">
    <text evidence="1">The sequence shown here is derived from an EMBL/GenBank/DDBJ whole genome shotgun (WGS) entry which is preliminary data.</text>
</comment>
<dbReference type="OrthoDB" id="5327923at2759"/>
<evidence type="ECO:0008006" key="3">
    <source>
        <dbReference type="Google" id="ProtNLM"/>
    </source>
</evidence>
<evidence type="ECO:0000313" key="1">
    <source>
        <dbReference type="EMBL" id="OCB90165.1"/>
    </source>
</evidence>